<sequence>MGLSTGSDTSRKVLLYEKLEPGNRRRETERRETSGEVERSGEAEGSGEVERSGENQRGGEALDRH</sequence>
<feature type="compositionally biased region" description="Basic and acidic residues" evidence="1">
    <location>
        <begin position="9"/>
        <end position="54"/>
    </location>
</feature>
<evidence type="ECO:0000313" key="3">
    <source>
        <dbReference type="Proteomes" id="UP000266723"/>
    </source>
</evidence>
<organism evidence="2 3">
    <name type="scientific">Brassica cretica</name>
    <name type="common">Mustard</name>
    <dbReference type="NCBI Taxonomy" id="69181"/>
    <lineage>
        <taxon>Eukaryota</taxon>
        <taxon>Viridiplantae</taxon>
        <taxon>Streptophyta</taxon>
        <taxon>Embryophyta</taxon>
        <taxon>Tracheophyta</taxon>
        <taxon>Spermatophyta</taxon>
        <taxon>Magnoliopsida</taxon>
        <taxon>eudicotyledons</taxon>
        <taxon>Gunneridae</taxon>
        <taxon>Pentapetalae</taxon>
        <taxon>rosids</taxon>
        <taxon>malvids</taxon>
        <taxon>Brassicales</taxon>
        <taxon>Brassicaceae</taxon>
        <taxon>Brassiceae</taxon>
        <taxon>Brassica</taxon>
    </lineage>
</organism>
<accession>A0ABQ7CPG7</accession>
<gene>
    <name evidence="2" type="ORF">DY000_02014816</name>
</gene>
<dbReference type="Proteomes" id="UP000266723">
    <property type="component" value="Unassembled WGS sequence"/>
</dbReference>
<comment type="caution">
    <text evidence="2">The sequence shown here is derived from an EMBL/GenBank/DDBJ whole genome shotgun (WGS) entry which is preliminary data.</text>
</comment>
<name>A0ABQ7CPG7_BRACR</name>
<proteinExistence type="predicted"/>
<dbReference type="EMBL" id="QGKV02000759">
    <property type="protein sequence ID" value="KAF3561923.1"/>
    <property type="molecule type" value="Genomic_DNA"/>
</dbReference>
<reference evidence="2 3" key="1">
    <citation type="journal article" date="2020" name="BMC Genomics">
        <title>Intraspecific diversification of the crop wild relative Brassica cretica Lam. using demographic model selection.</title>
        <authorList>
            <person name="Kioukis A."/>
            <person name="Michalopoulou V.A."/>
            <person name="Briers L."/>
            <person name="Pirintsos S."/>
            <person name="Studholme D.J."/>
            <person name="Pavlidis P."/>
            <person name="Sarris P.F."/>
        </authorList>
    </citation>
    <scope>NUCLEOTIDE SEQUENCE [LARGE SCALE GENOMIC DNA]</scope>
    <source>
        <strain evidence="3">cv. PFS-1207/04</strain>
    </source>
</reference>
<evidence type="ECO:0000313" key="2">
    <source>
        <dbReference type="EMBL" id="KAF3561923.1"/>
    </source>
</evidence>
<keyword evidence="3" id="KW-1185">Reference proteome</keyword>
<protein>
    <submittedName>
        <fullName evidence="2">Uncharacterized protein</fullName>
    </submittedName>
</protein>
<feature type="region of interest" description="Disordered" evidence="1">
    <location>
        <begin position="1"/>
        <end position="65"/>
    </location>
</feature>
<evidence type="ECO:0000256" key="1">
    <source>
        <dbReference type="SAM" id="MobiDB-lite"/>
    </source>
</evidence>